<reference evidence="1" key="1">
    <citation type="submission" date="2023-04" db="EMBL/GenBank/DDBJ databases">
        <title>Draft Genome sequencing of Naganishia species isolated from polar environments using Oxford Nanopore Technology.</title>
        <authorList>
            <person name="Leo P."/>
            <person name="Venkateswaran K."/>
        </authorList>
    </citation>
    <scope>NUCLEOTIDE SEQUENCE</scope>
    <source>
        <strain evidence="1">MNA-CCFEE 5262</strain>
    </source>
</reference>
<protein>
    <submittedName>
        <fullName evidence="1">Uncharacterized protein</fullName>
    </submittedName>
</protein>
<proteinExistence type="predicted"/>
<gene>
    <name evidence="1" type="ORF">QFC20_001813</name>
</gene>
<dbReference type="EMBL" id="JASBWS010000011">
    <property type="protein sequence ID" value="KAJ9113786.1"/>
    <property type="molecule type" value="Genomic_DNA"/>
</dbReference>
<sequence>MEAELENYQFQLSQVSIALEADPTNAELTALKVELEEIIALTKEALGVSRETQAKTQASTSSASVANQPSKGKAKESAASNSKNFRAGDEVIARYKDGKWYSARVTVVSGSADAPLYTIVFKGWNTPTTLPASLLRPVGSDDPSQSSGFKRKTVEDEREKEKRKKKNEKWQEVKAAKTAETNEKKNAWEKFGKKATKKGVKIGGLEGKSIFRTPDNPHGKGMVWQSLLRKTAG</sequence>
<evidence type="ECO:0000313" key="2">
    <source>
        <dbReference type="Proteomes" id="UP001230649"/>
    </source>
</evidence>
<organism evidence="1 2">
    <name type="scientific">Naganishia adeliensis</name>
    <dbReference type="NCBI Taxonomy" id="92952"/>
    <lineage>
        <taxon>Eukaryota</taxon>
        <taxon>Fungi</taxon>
        <taxon>Dikarya</taxon>
        <taxon>Basidiomycota</taxon>
        <taxon>Agaricomycotina</taxon>
        <taxon>Tremellomycetes</taxon>
        <taxon>Filobasidiales</taxon>
        <taxon>Filobasidiaceae</taxon>
        <taxon>Naganishia</taxon>
    </lineage>
</organism>
<name>A0ACC2WSJ7_9TREE</name>
<evidence type="ECO:0000313" key="1">
    <source>
        <dbReference type="EMBL" id="KAJ9113786.1"/>
    </source>
</evidence>
<keyword evidence="2" id="KW-1185">Reference proteome</keyword>
<accession>A0ACC2WSJ7</accession>
<dbReference type="Proteomes" id="UP001230649">
    <property type="component" value="Unassembled WGS sequence"/>
</dbReference>
<comment type="caution">
    <text evidence="1">The sequence shown here is derived from an EMBL/GenBank/DDBJ whole genome shotgun (WGS) entry which is preliminary data.</text>
</comment>